<feature type="region of interest" description="Disordered" evidence="1">
    <location>
        <begin position="263"/>
        <end position="286"/>
    </location>
</feature>
<feature type="compositionally biased region" description="Basic and acidic residues" evidence="1">
    <location>
        <begin position="273"/>
        <end position="286"/>
    </location>
</feature>
<proteinExistence type="predicted"/>
<keyword evidence="3" id="KW-1185">Reference proteome</keyword>
<evidence type="ECO:0000256" key="1">
    <source>
        <dbReference type="SAM" id="MobiDB-lite"/>
    </source>
</evidence>
<dbReference type="AlphaFoldDB" id="A0A1G7CE44"/>
<dbReference type="Proteomes" id="UP000198517">
    <property type="component" value="Unassembled WGS sequence"/>
</dbReference>
<sequence>MKKIFFAFFAATALVACKRGSDNVDTPTIPDDNILPKSFTTMSYEEDKHIDTTILTFNYNGNKVSNLERVSGDEKEKITFSYNGDFIISVQDKEDEYEFEYDSNGNLAKEIHTKKHNGNKNIFEITYTINGDIVNAINEVKDMENNGVVNHSSQESLTYTLDNHKQIIKSISNLKRSSVIRNTEDTYTYDNKNSVFKNIAGFKYLSYSNFLRNFIIPSSFNNVTYTYSKETITVLNDSNTEIHGKYENKYTYRYNNKGYPSEISSSYSSDDSTFEKDFDTKIEYNK</sequence>
<dbReference type="OrthoDB" id="1444189at2"/>
<accession>A0A1G7CE44</accession>
<dbReference type="EMBL" id="FNAS01000008">
    <property type="protein sequence ID" value="SDE37654.1"/>
    <property type="molecule type" value="Genomic_DNA"/>
</dbReference>
<organism evidence="2 3">
    <name type="scientific">Riemerella columbipharyngis</name>
    <dbReference type="NCBI Taxonomy" id="1071918"/>
    <lineage>
        <taxon>Bacteria</taxon>
        <taxon>Pseudomonadati</taxon>
        <taxon>Bacteroidota</taxon>
        <taxon>Flavobacteriia</taxon>
        <taxon>Flavobacteriales</taxon>
        <taxon>Weeksellaceae</taxon>
        <taxon>Riemerella</taxon>
    </lineage>
</organism>
<name>A0A1G7CE44_9FLAO</name>
<reference evidence="2 3" key="1">
    <citation type="submission" date="2016-10" db="EMBL/GenBank/DDBJ databases">
        <authorList>
            <person name="de Groot N.N."/>
        </authorList>
    </citation>
    <scope>NUCLEOTIDE SEQUENCE [LARGE SCALE GENOMIC DNA]</scope>
    <source>
        <strain evidence="2 3">DSM 24015</strain>
    </source>
</reference>
<dbReference type="RefSeq" id="WP_092736499.1">
    <property type="nucleotide sequence ID" value="NZ_FNAS01000008.1"/>
</dbReference>
<protein>
    <submittedName>
        <fullName evidence="2">Uncharacterized protein</fullName>
    </submittedName>
</protein>
<evidence type="ECO:0000313" key="2">
    <source>
        <dbReference type="EMBL" id="SDE37654.1"/>
    </source>
</evidence>
<dbReference type="PROSITE" id="PS51257">
    <property type="entry name" value="PROKAR_LIPOPROTEIN"/>
    <property type="match status" value="1"/>
</dbReference>
<dbReference type="STRING" id="1071918.SAMN05421544_10817"/>
<evidence type="ECO:0000313" key="3">
    <source>
        <dbReference type="Proteomes" id="UP000198517"/>
    </source>
</evidence>
<gene>
    <name evidence="2" type="ORF">SAMN05421544_10817</name>
</gene>